<feature type="domain" description="Ribonuclease H2 subunit B wHTH" evidence="7">
    <location>
        <begin position="135"/>
        <end position="344"/>
    </location>
</feature>
<accession>A0A8H7TAY6</accession>
<sequence length="439" mass="48306">MKTRGRPSTKNAKAATEPKAPESTAAKVQLSTESTNPPHLFILPKDLSKDARIVTLENPRYFSDDRYIICPERGFFEFTKVAAPRTTPRSWLLSAAEGPKDGEKAGEKDDNIKEPEGYVMNTASLLVATPIDPLFMVLSALAPLQTTKSSEPTKKLFLSGYDYFEKMSKASPHFANFSRIEVTRQLLESRMAAVCDTVEAGDETMYRLNEEKLLGELLKKAKKMTEKGLPASMEEKLVRKALDPPMLSIKRDDSSLSELAQEDGAETPDTQVTASDTAASSFSEASTSATSFSEDSQVTVTVDKPAEQSPIDAPDGVAELLRLRTALLFICSAYLAPHITESLKKILSTSILTVDFGPLDAHLAHLAKLRQEALASRSLGDFSRKRSMAAEDGETRAEKKRKADEDEKRKKANQSKGVQALKKVNVSGMKKMSDFFKKK</sequence>
<proteinExistence type="predicted"/>
<dbReference type="OrthoDB" id="29098at2759"/>
<evidence type="ECO:0000256" key="5">
    <source>
        <dbReference type="ARBA" id="ARBA00033464"/>
    </source>
</evidence>
<dbReference type="InterPro" id="IPR040456">
    <property type="entry name" value="RNase_H2_suB"/>
</dbReference>
<feature type="domain" description="Rnh202 triple barrel" evidence="8">
    <location>
        <begin position="42"/>
        <end position="132"/>
    </location>
</feature>
<evidence type="ECO:0000259" key="7">
    <source>
        <dbReference type="Pfam" id="PF09468"/>
    </source>
</evidence>
<evidence type="ECO:0000256" key="2">
    <source>
        <dbReference type="ARBA" id="ARBA00019062"/>
    </source>
</evidence>
<evidence type="ECO:0000256" key="4">
    <source>
        <dbReference type="ARBA" id="ARBA00024778"/>
    </source>
</evidence>
<evidence type="ECO:0000256" key="6">
    <source>
        <dbReference type="SAM" id="MobiDB-lite"/>
    </source>
</evidence>
<dbReference type="PANTHER" id="PTHR13383">
    <property type="entry name" value="RIBONUCLEASE H2 SUBUNIT B"/>
    <property type="match status" value="1"/>
</dbReference>
<dbReference type="GO" id="GO:0006401">
    <property type="term" value="P:RNA catabolic process"/>
    <property type="evidence" value="ECO:0007669"/>
    <property type="project" value="TreeGrafter"/>
</dbReference>
<keyword evidence="10" id="KW-1185">Reference proteome</keyword>
<evidence type="ECO:0000256" key="1">
    <source>
        <dbReference type="ARBA" id="ARBA00004123"/>
    </source>
</evidence>
<feature type="region of interest" description="Disordered" evidence="6">
    <location>
        <begin position="1"/>
        <end position="39"/>
    </location>
</feature>
<reference evidence="9" key="1">
    <citation type="submission" date="2021-02" db="EMBL/GenBank/DDBJ databases">
        <title>Genome sequence Cadophora malorum strain M34.</title>
        <authorList>
            <person name="Stefanovic E."/>
            <person name="Vu D."/>
            <person name="Scully C."/>
            <person name="Dijksterhuis J."/>
            <person name="Roader J."/>
            <person name="Houbraken J."/>
        </authorList>
    </citation>
    <scope>NUCLEOTIDE SEQUENCE</scope>
    <source>
        <strain evidence="9">M34</strain>
    </source>
</reference>
<evidence type="ECO:0000256" key="3">
    <source>
        <dbReference type="ARBA" id="ARBA00023242"/>
    </source>
</evidence>
<dbReference type="Proteomes" id="UP000664132">
    <property type="component" value="Unassembled WGS sequence"/>
</dbReference>
<dbReference type="InterPro" id="IPR041195">
    <property type="entry name" value="Rnh202_N"/>
</dbReference>
<dbReference type="GO" id="GO:0032299">
    <property type="term" value="C:ribonuclease H2 complex"/>
    <property type="evidence" value="ECO:0007669"/>
    <property type="project" value="InterPro"/>
</dbReference>
<evidence type="ECO:0000259" key="8">
    <source>
        <dbReference type="Pfam" id="PF17745"/>
    </source>
</evidence>
<dbReference type="Pfam" id="PF17745">
    <property type="entry name" value="Ydr279_N"/>
    <property type="match status" value="1"/>
</dbReference>
<comment type="subcellular location">
    <subcellularLocation>
        <location evidence="1">Nucleus</location>
    </subcellularLocation>
</comment>
<dbReference type="CDD" id="cd09270">
    <property type="entry name" value="RNase_H2-B"/>
    <property type="match status" value="1"/>
</dbReference>
<evidence type="ECO:0000313" key="9">
    <source>
        <dbReference type="EMBL" id="KAG4418234.1"/>
    </source>
</evidence>
<dbReference type="AlphaFoldDB" id="A0A8H7TAY6"/>
<feature type="region of interest" description="Disordered" evidence="6">
    <location>
        <begin position="385"/>
        <end position="425"/>
    </location>
</feature>
<comment type="function">
    <text evidence="4">Non catalytic subunit of RNase H2, an endonuclease that specifically degrades the RNA of RNA:DNA hybrids. Participates in DNA replication, possibly by mediating the removal of lagging-strand Okazaki fragment RNA primers during DNA replication. Mediates the excision of single ribonucleotides from DNA:RNA duplexes.</text>
</comment>
<dbReference type="Gene3D" id="1.10.20.120">
    <property type="match status" value="1"/>
</dbReference>
<evidence type="ECO:0000313" key="10">
    <source>
        <dbReference type="Proteomes" id="UP000664132"/>
    </source>
</evidence>
<name>A0A8H7TAY6_9HELO</name>
<dbReference type="Pfam" id="PF09468">
    <property type="entry name" value="RNase_H2-Ydr279"/>
    <property type="match status" value="1"/>
</dbReference>
<keyword evidence="3" id="KW-0539">Nucleus</keyword>
<dbReference type="GO" id="GO:0005654">
    <property type="term" value="C:nucleoplasm"/>
    <property type="evidence" value="ECO:0007669"/>
    <property type="project" value="TreeGrafter"/>
</dbReference>
<protein>
    <recommendedName>
        <fullName evidence="2">Ribonuclease H2 subunit B</fullName>
    </recommendedName>
    <alternativeName>
        <fullName evidence="5">Ribonuclease HI subunit B</fullName>
    </alternativeName>
</protein>
<comment type="caution">
    <text evidence="9">The sequence shown here is derived from an EMBL/GenBank/DDBJ whole genome shotgun (WGS) entry which is preliminary data.</text>
</comment>
<organism evidence="9 10">
    <name type="scientific">Cadophora malorum</name>
    <dbReference type="NCBI Taxonomy" id="108018"/>
    <lineage>
        <taxon>Eukaryota</taxon>
        <taxon>Fungi</taxon>
        <taxon>Dikarya</taxon>
        <taxon>Ascomycota</taxon>
        <taxon>Pezizomycotina</taxon>
        <taxon>Leotiomycetes</taxon>
        <taxon>Helotiales</taxon>
        <taxon>Ploettnerulaceae</taxon>
        <taxon>Cadophora</taxon>
    </lineage>
</organism>
<dbReference type="EMBL" id="JAFJYH010000133">
    <property type="protein sequence ID" value="KAG4418234.1"/>
    <property type="molecule type" value="Genomic_DNA"/>
</dbReference>
<feature type="region of interest" description="Disordered" evidence="6">
    <location>
        <begin position="253"/>
        <end position="278"/>
    </location>
</feature>
<gene>
    <name evidence="9" type="ORF">IFR04_008592</name>
</gene>
<feature type="compositionally biased region" description="Basic and acidic residues" evidence="6">
    <location>
        <begin position="393"/>
        <end position="409"/>
    </location>
</feature>
<dbReference type="PANTHER" id="PTHR13383:SF11">
    <property type="entry name" value="RIBONUCLEASE H2 SUBUNIT B"/>
    <property type="match status" value="1"/>
</dbReference>
<dbReference type="InterPro" id="IPR019024">
    <property type="entry name" value="RNase_H2_suB_wHTH"/>
</dbReference>